<feature type="non-terminal residue" evidence="2">
    <location>
        <position position="1"/>
    </location>
</feature>
<dbReference type="EMBL" id="RBNJ01008491">
    <property type="protein sequence ID" value="RUS27397.1"/>
    <property type="molecule type" value="Genomic_DNA"/>
</dbReference>
<comment type="caution">
    <text evidence="2">The sequence shown here is derived from an EMBL/GenBank/DDBJ whole genome shotgun (WGS) entry which is preliminary data.</text>
</comment>
<accession>A0A433QC91</accession>
<name>A0A433QC91_9FUNG</name>
<keyword evidence="3" id="KW-1185">Reference proteome</keyword>
<gene>
    <name evidence="2" type="ORF">BC938DRAFT_483308</name>
</gene>
<dbReference type="GO" id="GO:0006893">
    <property type="term" value="P:Golgi to plasma membrane transport"/>
    <property type="evidence" value="ECO:0007669"/>
    <property type="project" value="TreeGrafter"/>
</dbReference>
<evidence type="ECO:0000313" key="2">
    <source>
        <dbReference type="EMBL" id="RUS27397.1"/>
    </source>
</evidence>
<evidence type="ECO:0000259" key="1">
    <source>
        <dbReference type="Pfam" id="PF07393"/>
    </source>
</evidence>
<dbReference type="InterPro" id="IPR048627">
    <property type="entry name" value="Sec10_HB"/>
</dbReference>
<dbReference type="Pfam" id="PF07393">
    <property type="entry name" value="Sec10_HB"/>
    <property type="match status" value="2"/>
</dbReference>
<dbReference type="PANTHER" id="PTHR12100:SF0">
    <property type="entry name" value="EXOCYST COMPLEX COMPONENT 5"/>
    <property type="match status" value="1"/>
</dbReference>
<organism evidence="2 3">
    <name type="scientific">Jimgerdemannia flammicorona</name>
    <dbReference type="NCBI Taxonomy" id="994334"/>
    <lineage>
        <taxon>Eukaryota</taxon>
        <taxon>Fungi</taxon>
        <taxon>Fungi incertae sedis</taxon>
        <taxon>Mucoromycota</taxon>
        <taxon>Mucoromycotina</taxon>
        <taxon>Endogonomycetes</taxon>
        <taxon>Endogonales</taxon>
        <taxon>Endogonaceae</taxon>
        <taxon>Jimgerdemannia</taxon>
    </lineage>
</organism>
<evidence type="ECO:0000313" key="3">
    <source>
        <dbReference type="Proteomes" id="UP000274822"/>
    </source>
</evidence>
<feature type="domain" description="Exocyst complex component Sec10-like alpha-helical bundle" evidence="1">
    <location>
        <begin position="36"/>
        <end position="202"/>
    </location>
</feature>
<dbReference type="AlphaFoldDB" id="A0A433QC91"/>
<dbReference type="GO" id="GO:0006887">
    <property type="term" value="P:exocytosis"/>
    <property type="evidence" value="ECO:0007669"/>
    <property type="project" value="TreeGrafter"/>
</dbReference>
<protein>
    <submittedName>
        <fullName evidence="2">Exocyst complex component Sec10-domain-containing protein</fullName>
    </submittedName>
</protein>
<dbReference type="Proteomes" id="UP000274822">
    <property type="component" value="Unassembled WGS sequence"/>
</dbReference>
<proteinExistence type="predicted"/>
<dbReference type="InterPro" id="IPR009976">
    <property type="entry name" value="Sec10-like"/>
</dbReference>
<reference evidence="2 3" key="1">
    <citation type="journal article" date="2018" name="New Phytol.">
        <title>Phylogenomics of Endogonaceae and evolution of mycorrhizas within Mucoromycota.</title>
        <authorList>
            <person name="Chang Y."/>
            <person name="Desiro A."/>
            <person name="Na H."/>
            <person name="Sandor L."/>
            <person name="Lipzen A."/>
            <person name="Clum A."/>
            <person name="Barry K."/>
            <person name="Grigoriev I.V."/>
            <person name="Martin F.M."/>
            <person name="Stajich J.E."/>
            <person name="Smith M.E."/>
            <person name="Bonito G."/>
            <person name="Spatafora J.W."/>
        </authorList>
    </citation>
    <scope>NUCLEOTIDE SEQUENCE [LARGE SCALE GENOMIC DNA]</scope>
    <source>
        <strain evidence="2 3">AD002</strain>
    </source>
</reference>
<feature type="domain" description="Exocyst complex component Sec10-like alpha-helical bundle" evidence="1">
    <location>
        <begin position="204"/>
        <end position="275"/>
    </location>
</feature>
<dbReference type="PANTHER" id="PTHR12100">
    <property type="entry name" value="SEC10"/>
    <property type="match status" value="1"/>
</dbReference>
<dbReference type="GO" id="GO:0000145">
    <property type="term" value="C:exocyst"/>
    <property type="evidence" value="ECO:0007669"/>
    <property type="project" value="TreeGrafter"/>
</dbReference>
<sequence>GGRGVLVGIWVVGQSALKLTLERRCFHVCRARVSSILFGVLLEFVGTRYVDIALENAIDDLDLKTEPDLKVMFVIKTADDIINLVQQHFQSAILPLVVSAPTTHREIVATKNAFMSNVERKANTAMQKEIDGACLSRFGSITNFLSVQLAKQKKNDFRPKDDDILVLSGGTQTMELTCPLYAAMQPALDGKNQEVFLTEIGNVDIAKYQETIQIFKLPSLNDRFEMLRQLGNVFLVRPEMIKIIISEGYLARLDHRALAPYLQMRTDYKSAKIDQLVGVLEGGIEGDGDESSPGGGRNIRKGHKRLSAFMRDNSVMRDLMERYSSNKEFLLHGK</sequence>